<dbReference type="Proteomes" id="UP000005808">
    <property type="component" value="Unassembled WGS sequence"/>
</dbReference>
<gene>
    <name evidence="3" type="ORF">OR16_13574</name>
</gene>
<comment type="caution">
    <text evidence="3">The sequence shown here is derived from an EMBL/GenBank/DDBJ whole genome shotgun (WGS) entry which is preliminary data.</text>
</comment>
<evidence type="ECO:0000313" key="3">
    <source>
        <dbReference type="EMBL" id="EHP42548.1"/>
    </source>
</evidence>
<feature type="chain" id="PRO_5003554172" evidence="2">
    <location>
        <begin position="33"/>
        <end position="423"/>
    </location>
</feature>
<feature type="compositionally biased region" description="Low complexity" evidence="1">
    <location>
        <begin position="131"/>
        <end position="150"/>
    </location>
</feature>
<dbReference type="PATRIC" id="fig|1127483.3.peg.2717"/>
<keyword evidence="3" id="KW-0966">Cell projection</keyword>
<feature type="region of interest" description="Disordered" evidence="1">
    <location>
        <begin position="131"/>
        <end position="159"/>
    </location>
</feature>
<evidence type="ECO:0000313" key="4">
    <source>
        <dbReference type="Proteomes" id="UP000005808"/>
    </source>
</evidence>
<evidence type="ECO:0000256" key="1">
    <source>
        <dbReference type="SAM" id="MobiDB-lite"/>
    </source>
</evidence>
<keyword evidence="3" id="KW-0282">Flagellum</keyword>
<keyword evidence="2" id="KW-0732">Signal</keyword>
<dbReference type="EMBL" id="AHJE01000031">
    <property type="protein sequence ID" value="EHP42548.1"/>
    <property type="molecule type" value="Genomic_DNA"/>
</dbReference>
<feature type="region of interest" description="Disordered" evidence="1">
    <location>
        <begin position="304"/>
        <end position="329"/>
    </location>
</feature>
<keyword evidence="3" id="KW-0969">Cilium</keyword>
<sequence>MFQTSSKPGPNRRSGAGSATAVVLLGAGLACAGQVRADEGTGLEALDTHDAADAASLNAPARQAESSNPYLAAALGSMAGWNPAQQQSSTEPSTQVQADQPLADQPLADGQGDPLADLLASKDAIVKATSGAASGAKSGPSSEAPAAESPRVLAQHDSATGWKPVVQERLQDLRGGFAAAARPAPETMDDGISTTPSTVRAQADAPRVHAARSTMASWKPVAQDRLDDLRGGFDVGGLQVSFGIERAVIINGALVVATSITIPDVSRITADQATRLAAALGVAAGSGAAAGAAVSNALASNPVTGANGSSSTGASSSSTGASASAAGTPGTSVTSLPASAIAAASAAVTSNGVLNLIQNGPGNSVAASALAGSPATVIQNTLNNQSIQSLVTINAGVNTLQAFRSEMAGLALSNALLNSASRR</sequence>
<dbReference type="PROSITE" id="PS51257">
    <property type="entry name" value="PROKAR_LIPOPROTEIN"/>
    <property type="match status" value="1"/>
</dbReference>
<feature type="signal peptide" evidence="2">
    <location>
        <begin position="1"/>
        <end position="32"/>
    </location>
</feature>
<name>H1S4J2_9BURK</name>
<evidence type="ECO:0000256" key="2">
    <source>
        <dbReference type="SAM" id="SignalP"/>
    </source>
</evidence>
<accession>H1S4J2</accession>
<protein>
    <submittedName>
        <fullName evidence="3">Flagellin-like periplasmic protein</fullName>
    </submittedName>
</protein>
<reference evidence="3 4" key="1">
    <citation type="journal article" date="2012" name="J. Bacteriol.">
        <title>De Novo Genome Project of Cupriavidus basilensis OR16.</title>
        <authorList>
            <person name="Cserhati M."/>
            <person name="Kriszt B."/>
            <person name="Szoboszlay S."/>
            <person name="Toth A."/>
            <person name="Szabo I."/>
            <person name="Tancsics A."/>
            <person name="Nagy I."/>
            <person name="Horvath B."/>
            <person name="Nagy I."/>
            <person name="Kukolya J."/>
        </authorList>
    </citation>
    <scope>NUCLEOTIDE SEQUENCE [LARGE SCALE GENOMIC DNA]</scope>
    <source>
        <strain evidence="3 4">OR16</strain>
    </source>
</reference>
<organism evidence="3 4">
    <name type="scientific">Cupriavidus basilensis OR16</name>
    <dbReference type="NCBI Taxonomy" id="1127483"/>
    <lineage>
        <taxon>Bacteria</taxon>
        <taxon>Pseudomonadati</taxon>
        <taxon>Pseudomonadota</taxon>
        <taxon>Betaproteobacteria</taxon>
        <taxon>Burkholderiales</taxon>
        <taxon>Burkholderiaceae</taxon>
        <taxon>Cupriavidus</taxon>
    </lineage>
</organism>
<dbReference type="AlphaFoldDB" id="H1S4J2"/>
<proteinExistence type="predicted"/>